<dbReference type="GO" id="GO:0061629">
    <property type="term" value="F:RNA polymerase II-specific DNA-binding transcription factor binding"/>
    <property type="evidence" value="ECO:0007669"/>
    <property type="project" value="TreeGrafter"/>
</dbReference>
<keyword evidence="1" id="KW-0677">Repeat</keyword>
<evidence type="ECO:0000313" key="4">
    <source>
        <dbReference type="Proteomes" id="UP000051952"/>
    </source>
</evidence>
<organism evidence="3 4">
    <name type="scientific">Bodo saltans</name>
    <name type="common">Flagellated protozoan</name>
    <dbReference type="NCBI Taxonomy" id="75058"/>
    <lineage>
        <taxon>Eukaryota</taxon>
        <taxon>Discoba</taxon>
        <taxon>Euglenozoa</taxon>
        <taxon>Kinetoplastea</taxon>
        <taxon>Metakinetoplastina</taxon>
        <taxon>Eubodonida</taxon>
        <taxon>Bodonidae</taxon>
        <taxon>Bodo</taxon>
    </lineage>
</organism>
<sequence length="875" mass="95541">MSILPQTPTAADVLADRQDRVKRFLAARGDPNIAIPFQVLCMMLPSAHHLEGELIVGSDRRNWLDNTGTLSKANLTHAVKHAHVVDTELSILQFASLLERSHMATAVLDNAQKPITLAPSPASLLPTPLMLAVMYKAPSAFSGVSPLTAHSSFGSLSVVEALLTRGVDPCGLDAVRSTSRSIYCGSGSPSTEPPLMTPLLVACFHGRHTIAASLVQSGGVGQRATRKTLTNLLIGCALSCSIRCFMLIRRGRESVVDSILSRAVTKDGRTLLHLAVLAHLSSDTIATEHGSEDECSSASDYEDRRAHFCQVLVGLGCPVDAAAIGPSLEGDTALHLAWRTGKSALCRALVVNMMANPSICNERGELPFECHGILMSSLQIAFQGGVCNLIQDSGPQSSLLFLDVLLQWVYPQCLGSRETRQRLLNALVQPSPRNGWNALHSLCSSVYWMRHAHQSDVIRISHQICELVKLLHNEFFSESGGEDYERCWINRPVIAEVAGSLRMATPLVLAVEAGAPLTFLHLLLHHGANGTLQPDVPHDVAVPSGVRLAPSLNAFQTIATLRSPYPHIGDAAMMLLLSATATLHLPPSQPNTAPMIEPTMEVLRSFATHPTNAHACMTDLPIVQTHPYWQTFFEILIPAADEKDRRKREANRFRQFHTGAVDALVAEIEPIPPTVPFTATRLADGSAAQFSTVPTPLVNGSEPQGAFVVVVHPEPRRAPSYLQDEAVVLPPFQDSRSELLRLRQEWSFEKRLAAILEHYDTSAMPARNFFYEQELQQPSGELTTPSNNDEDSVVSLSEWISSQPDGSTMGSYFLVRFSEWYDVLEELSDGDAAYATMCDYTRARSLGLRRHVEHLQVDEAARQRDVGSFLGSVIL</sequence>
<dbReference type="Gene3D" id="1.25.40.20">
    <property type="entry name" value="Ankyrin repeat-containing domain"/>
    <property type="match status" value="2"/>
</dbReference>
<dbReference type="SUPFAM" id="SSF48403">
    <property type="entry name" value="Ankyrin repeat"/>
    <property type="match status" value="1"/>
</dbReference>
<dbReference type="SMART" id="SM00248">
    <property type="entry name" value="ANK"/>
    <property type="match status" value="5"/>
</dbReference>
<dbReference type="InterPro" id="IPR002110">
    <property type="entry name" value="Ankyrin_rpt"/>
</dbReference>
<dbReference type="Proteomes" id="UP000051952">
    <property type="component" value="Unassembled WGS sequence"/>
</dbReference>
<reference evidence="4" key="1">
    <citation type="submission" date="2015-09" db="EMBL/GenBank/DDBJ databases">
        <authorList>
            <consortium name="Pathogen Informatics"/>
        </authorList>
    </citation>
    <scope>NUCLEOTIDE SEQUENCE [LARGE SCALE GENOMIC DNA]</scope>
    <source>
        <strain evidence="4">Lake Konstanz</strain>
    </source>
</reference>
<proteinExistence type="predicted"/>
<dbReference type="VEuPathDB" id="TriTrypDB:BSAL_18105"/>
<protein>
    <submittedName>
        <fullName evidence="3">Ankyrin repeat protein, putative</fullName>
    </submittedName>
</protein>
<accession>A0A0S4JIS4</accession>
<evidence type="ECO:0000256" key="2">
    <source>
        <dbReference type="ARBA" id="ARBA00023043"/>
    </source>
</evidence>
<dbReference type="InterPro" id="IPR036770">
    <property type="entry name" value="Ankyrin_rpt-contain_sf"/>
</dbReference>
<dbReference type="AlphaFoldDB" id="A0A0S4JIS4"/>
<keyword evidence="4" id="KW-1185">Reference proteome</keyword>
<keyword evidence="2" id="KW-0040">ANK repeat</keyword>
<name>A0A0S4JIS4_BODSA</name>
<dbReference type="PANTHER" id="PTHR24126:SF68">
    <property type="entry name" value="ANKYRIN REPEAT AND SOCS BOX CONTAINING 18"/>
    <property type="match status" value="1"/>
</dbReference>
<dbReference type="GO" id="GO:0006357">
    <property type="term" value="P:regulation of transcription by RNA polymerase II"/>
    <property type="evidence" value="ECO:0007669"/>
    <property type="project" value="TreeGrafter"/>
</dbReference>
<dbReference type="PANTHER" id="PTHR24126">
    <property type="entry name" value="ANKYRIN REPEAT, PH AND SEC7 DOMAIN CONTAINING PROTEIN SECG-RELATED"/>
    <property type="match status" value="1"/>
</dbReference>
<evidence type="ECO:0000256" key="1">
    <source>
        <dbReference type="ARBA" id="ARBA00022737"/>
    </source>
</evidence>
<dbReference type="EMBL" id="CYKH01001681">
    <property type="protein sequence ID" value="CUG88898.1"/>
    <property type="molecule type" value="Genomic_DNA"/>
</dbReference>
<evidence type="ECO:0000313" key="3">
    <source>
        <dbReference type="EMBL" id="CUG88898.1"/>
    </source>
</evidence>
<gene>
    <name evidence="3" type="ORF">BSAL_18105</name>
</gene>
<dbReference type="GO" id="GO:0005634">
    <property type="term" value="C:nucleus"/>
    <property type="evidence" value="ECO:0007669"/>
    <property type="project" value="TreeGrafter"/>
</dbReference>